<accession>A0A2P8D3P6</accession>
<evidence type="ECO:0000256" key="1">
    <source>
        <dbReference type="SAM" id="Phobius"/>
    </source>
</evidence>
<feature type="domain" description="YrhK" evidence="2">
    <location>
        <begin position="23"/>
        <end position="79"/>
    </location>
</feature>
<dbReference type="RefSeq" id="WP_106585510.1">
    <property type="nucleotide sequence ID" value="NZ_PYGA01000019.1"/>
</dbReference>
<evidence type="ECO:0000259" key="2">
    <source>
        <dbReference type="Pfam" id="PF14145"/>
    </source>
</evidence>
<reference evidence="3 4" key="1">
    <citation type="submission" date="2018-03" db="EMBL/GenBank/DDBJ databases">
        <title>Genomic Encyclopedia of Archaeal and Bacterial Type Strains, Phase II (KMG-II): from individual species to whole genera.</title>
        <authorList>
            <person name="Goeker M."/>
        </authorList>
    </citation>
    <scope>NUCLEOTIDE SEQUENCE [LARGE SCALE GENOMIC DNA]</scope>
    <source>
        <strain evidence="3 4">DSM 45312</strain>
    </source>
</reference>
<proteinExistence type="predicted"/>
<keyword evidence="1" id="KW-0472">Membrane</keyword>
<dbReference type="OrthoDB" id="5519470at2"/>
<protein>
    <submittedName>
        <fullName evidence="3">YrhK-like protein</fullName>
    </submittedName>
</protein>
<name>A0A2P8D3P6_9ACTN</name>
<dbReference type="AlphaFoldDB" id="A0A2P8D3P6"/>
<dbReference type="Proteomes" id="UP000240542">
    <property type="component" value="Unassembled WGS sequence"/>
</dbReference>
<keyword evidence="1" id="KW-0812">Transmembrane</keyword>
<keyword evidence="1" id="KW-1133">Transmembrane helix</keyword>
<keyword evidence="4" id="KW-1185">Reference proteome</keyword>
<sequence>MSDTGPARALTVRIGREELIVRQRYEAVSILNDILIAAWFIAGSVMFFSTAWTTAGTWCFLFGSVELMVRPAIRLSRQIHLKRLNPAGAGNATQSGQEY</sequence>
<comment type="caution">
    <text evidence="3">The sequence shown here is derived from an EMBL/GenBank/DDBJ whole genome shotgun (WGS) entry which is preliminary data.</text>
</comment>
<evidence type="ECO:0000313" key="4">
    <source>
        <dbReference type="Proteomes" id="UP000240542"/>
    </source>
</evidence>
<organism evidence="3 4">
    <name type="scientific">Murinocardiopsis flavida</name>
    <dbReference type="NCBI Taxonomy" id="645275"/>
    <lineage>
        <taxon>Bacteria</taxon>
        <taxon>Bacillati</taxon>
        <taxon>Actinomycetota</taxon>
        <taxon>Actinomycetes</taxon>
        <taxon>Streptosporangiales</taxon>
        <taxon>Nocardiopsidaceae</taxon>
        <taxon>Murinocardiopsis</taxon>
    </lineage>
</organism>
<evidence type="ECO:0000313" key="3">
    <source>
        <dbReference type="EMBL" id="PSK91848.1"/>
    </source>
</evidence>
<dbReference type="InterPro" id="IPR025424">
    <property type="entry name" value="YrhK_domain"/>
</dbReference>
<gene>
    <name evidence="3" type="ORF">CLV63_119129</name>
</gene>
<feature type="transmembrane region" description="Helical" evidence="1">
    <location>
        <begin position="30"/>
        <end position="49"/>
    </location>
</feature>
<dbReference type="Pfam" id="PF14145">
    <property type="entry name" value="YrhK"/>
    <property type="match status" value="1"/>
</dbReference>
<dbReference type="EMBL" id="PYGA01000019">
    <property type="protein sequence ID" value="PSK91848.1"/>
    <property type="molecule type" value="Genomic_DNA"/>
</dbReference>